<organism evidence="1 2">
    <name type="scientific">Desulfonatronospira thiodismutans ASO3-1</name>
    <dbReference type="NCBI Taxonomy" id="555779"/>
    <lineage>
        <taxon>Bacteria</taxon>
        <taxon>Pseudomonadati</taxon>
        <taxon>Thermodesulfobacteriota</taxon>
        <taxon>Desulfovibrionia</taxon>
        <taxon>Desulfovibrionales</taxon>
        <taxon>Desulfonatronovibrionaceae</taxon>
        <taxon>Desulfonatronospira</taxon>
    </lineage>
</organism>
<accession>D6SV55</accession>
<sequence>MVIDRKRIEELKKEGFAQGAEEIKEKYIESGNRDGRIEALQDMLVESMKYQFNEVDKNINQKIRYIKNKLFLREMIQLSYETKNIEVINSSIHDHLSDEDMYRREGYEYAINHPNGFYQSGRFKGLINEKLSMIFSIFKKRFGHLEIEIEAAIMTMDLDERIEDLFLMTFKLYDKKELVRYLKKTMTGANVIKAGAFLVVYKSVRLNYLIDILFETKDCSIQEKIEKVRDLGEINFLIEKAKYSECLEDFIKELDQAVERAVDHRHEFSLDHLLQE</sequence>
<comment type="caution">
    <text evidence="1">The sequence shown here is derived from an EMBL/GenBank/DDBJ whole genome shotgun (WGS) entry which is preliminary data.</text>
</comment>
<reference evidence="1" key="1">
    <citation type="submission" date="2010-05" db="EMBL/GenBank/DDBJ databases">
        <title>The draft genome of Desulfonatronospira thiodismutans ASO3-1.</title>
        <authorList>
            <consortium name="US DOE Joint Genome Institute (JGI-PGF)"/>
            <person name="Lucas S."/>
            <person name="Copeland A."/>
            <person name="Lapidus A."/>
            <person name="Cheng J.-F."/>
            <person name="Bruce D."/>
            <person name="Goodwin L."/>
            <person name="Pitluck S."/>
            <person name="Chertkov O."/>
            <person name="Brettin T."/>
            <person name="Detter J.C."/>
            <person name="Han C."/>
            <person name="Land M.L."/>
            <person name="Hauser L."/>
            <person name="Kyrpides N."/>
            <person name="Mikhailova N."/>
            <person name="Muyzer G."/>
            <person name="Woyke T."/>
        </authorList>
    </citation>
    <scope>NUCLEOTIDE SEQUENCE [LARGE SCALE GENOMIC DNA]</scope>
    <source>
        <strain evidence="1">ASO3-1</strain>
    </source>
</reference>
<dbReference type="AlphaFoldDB" id="D6SV55"/>
<protein>
    <submittedName>
        <fullName evidence="1">Uncharacterized protein</fullName>
    </submittedName>
</protein>
<evidence type="ECO:0000313" key="1">
    <source>
        <dbReference type="EMBL" id="EFI32811.1"/>
    </source>
</evidence>
<name>D6SV55_9BACT</name>
<gene>
    <name evidence="1" type="ORF">Dthio_PD0113</name>
</gene>
<dbReference type="EMBL" id="ACJN02000005">
    <property type="protein sequence ID" value="EFI32811.1"/>
    <property type="molecule type" value="Genomic_DNA"/>
</dbReference>
<keyword evidence="2" id="KW-1185">Reference proteome</keyword>
<proteinExistence type="predicted"/>
<evidence type="ECO:0000313" key="2">
    <source>
        <dbReference type="Proteomes" id="UP000005496"/>
    </source>
</evidence>
<dbReference type="Proteomes" id="UP000005496">
    <property type="component" value="Unassembled WGS sequence"/>
</dbReference>